<protein>
    <submittedName>
        <fullName evidence="1">Uncharacterized protein</fullName>
    </submittedName>
</protein>
<organism evidence="1 2">
    <name type="scientific">Pseudomonas proteolytica</name>
    <dbReference type="NCBI Taxonomy" id="219574"/>
    <lineage>
        <taxon>Bacteria</taxon>
        <taxon>Pseudomonadati</taxon>
        <taxon>Pseudomonadota</taxon>
        <taxon>Gammaproteobacteria</taxon>
        <taxon>Pseudomonadales</taxon>
        <taxon>Pseudomonadaceae</taxon>
        <taxon>Pseudomonas</taxon>
    </lineage>
</organism>
<dbReference type="AlphaFoldDB" id="A0AAW5A038"/>
<gene>
    <name evidence="1" type="ORF">GIW75_09560</name>
</gene>
<dbReference type="GeneID" id="55540387"/>
<keyword evidence="2" id="KW-1185">Reference proteome</keyword>
<proteinExistence type="predicted"/>
<evidence type="ECO:0000313" key="1">
    <source>
        <dbReference type="EMBL" id="MCF5057202.1"/>
    </source>
</evidence>
<evidence type="ECO:0000313" key="2">
    <source>
        <dbReference type="Proteomes" id="UP000814172"/>
    </source>
</evidence>
<dbReference type="RefSeq" id="WP_092234934.1">
    <property type="nucleotide sequence ID" value="NZ_FNTR01000004.1"/>
</dbReference>
<sequence length="90" mass="9829">MNLRYLPRLRSARPSSAPRFSSGPLKLSDRMQSLDSKGLIAPQRFLHRHLHGDWGELDESERRATSAALESGGIALTLSSDATIGVGGYH</sequence>
<dbReference type="Proteomes" id="UP000814172">
    <property type="component" value="Unassembled WGS sequence"/>
</dbReference>
<accession>A0AAW5A038</accession>
<comment type="caution">
    <text evidence="1">The sequence shown here is derived from an EMBL/GenBank/DDBJ whole genome shotgun (WGS) entry which is preliminary data.</text>
</comment>
<reference evidence="1 2" key="1">
    <citation type="submission" date="2019-11" db="EMBL/GenBank/DDBJ databases">
        <title>Epiphytic Pseudomonas syringae from cherry orchards.</title>
        <authorList>
            <person name="Hulin M.T."/>
        </authorList>
    </citation>
    <scope>NUCLEOTIDE SEQUENCE [LARGE SCALE GENOMIC DNA]</scope>
    <source>
        <strain evidence="1 2">PA-6-9F</strain>
    </source>
</reference>
<dbReference type="EMBL" id="WKEW01000023">
    <property type="protein sequence ID" value="MCF5057202.1"/>
    <property type="molecule type" value="Genomic_DNA"/>
</dbReference>
<name>A0AAW5A038_9PSED</name>